<protein>
    <submittedName>
        <fullName evidence="2">Uncharacterized protein</fullName>
    </submittedName>
</protein>
<reference evidence="2 3" key="1">
    <citation type="submission" date="2014-04" db="EMBL/GenBank/DDBJ databases">
        <authorList>
            <consortium name="DOE Joint Genome Institute"/>
            <person name="Kuo A."/>
            <person name="Girlanda M."/>
            <person name="Perotto S."/>
            <person name="Kohler A."/>
            <person name="Nagy L.G."/>
            <person name="Floudas D."/>
            <person name="Copeland A."/>
            <person name="Barry K.W."/>
            <person name="Cichocki N."/>
            <person name="Veneault-Fourrey C."/>
            <person name="LaButti K."/>
            <person name="Lindquist E.A."/>
            <person name="Lipzen A."/>
            <person name="Lundell T."/>
            <person name="Morin E."/>
            <person name="Murat C."/>
            <person name="Sun H."/>
            <person name="Tunlid A."/>
            <person name="Henrissat B."/>
            <person name="Grigoriev I.V."/>
            <person name="Hibbett D.S."/>
            <person name="Martin F."/>
            <person name="Nordberg H.P."/>
            <person name="Cantor M.N."/>
            <person name="Hua S.X."/>
        </authorList>
    </citation>
    <scope>NUCLEOTIDE SEQUENCE [LARGE SCALE GENOMIC DNA]</scope>
    <source>
        <strain evidence="2 3">MUT 4182</strain>
    </source>
</reference>
<feature type="non-terminal residue" evidence="2">
    <location>
        <position position="118"/>
    </location>
</feature>
<gene>
    <name evidence="2" type="ORF">M407DRAFT_246873</name>
</gene>
<evidence type="ECO:0000313" key="2">
    <source>
        <dbReference type="EMBL" id="KIO16966.1"/>
    </source>
</evidence>
<feature type="region of interest" description="Disordered" evidence="1">
    <location>
        <begin position="1"/>
        <end position="22"/>
    </location>
</feature>
<keyword evidence="3" id="KW-1185">Reference proteome</keyword>
<proteinExistence type="predicted"/>
<evidence type="ECO:0000256" key="1">
    <source>
        <dbReference type="SAM" id="MobiDB-lite"/>
    </source>
</evidence>
<sequence>MVLPRQKASLTNGAPSVKSAAGARAEILPRGLAKTKCANLGGVVVPSPKLDAGEGFGEVVPALEGVHRRYIDVGTGDGPDVLVGLALNVGEKGENSDGGGDAGLANISLNFTFASEWV</sequence>
<dbReference type="AlphaFoldDB" id="A0A0C3Q2F5"/>
<dbReference type="HOGENOM" id="CLU_2078776_0_0_1"/>
<dbReference type="Proteomes" id="UP000054248">
    <property type="component" value="Unassembled WGS sequence"/>
</dbReference>
<reference evidence="3" key="2">
    <citation type="submission" date="2015-01" db="EMBL/GenBank/DDBJ databases">
        <title>Evolutionary Origins and Diversification of the Mycorrhizal Mutualists.</title>
        <authorList>
            <consortium name="DOE Joint Genome Institute"/>
            <consortium name="Mycorrhizal Genomics Consortium"/>
            <person name="Kohler A."/>
            <person name="Kuo A."/>
            <person name="Nagy L.G."/>
            <person name="Floudas D."/>
            <person name="Copeland A."/>
            <person name="Barry K.W."/>
            <person name="Cichocki N."/>
            <person name="Veneault-Fourrey C."/>
            <person name="LaButti K."/>
            <person name="Lindquist E.A."/>
            <person name="Lipzen A."/>
            <person name="Lundell T."/>
            <person name="Morin E."/>
            <person name="Murat C."/>
            <person name="Riley R."/>
            <person name="Ohm R."/>
            <person name="Sun H."/>
            <person name="Tunlid A."/>
            <person name="Henrissat B."/>
            <person name="Grigoriev I.V."/>
            <person name="Hibbett D.S."/>
            <person name="Martin F."/>
        </authorList>
    </citation>
    <scope>NUCLEOTIDE SEQUENCE [LARGE SCALE GENOMIC DNA]</scope>
    <source>
        <strain evidence="3">MUT 4182</strain>
    </source>
</reference>
<organism evidence="2 3">
    <name type="scientific">Tulasnella calospora MUT 4182</name>
    <dbReference type="NCBI Taxonomy" id="1051891"/>
    <lineage>
        <taxon>Eukaryota</taxon>
        <taxon>Fungi</taxon>
        <taxon>Dikarya</taxon>
        <taxon>Basidiomycota</taxon>
        <taxon>Agaricomycotina</taxon>
        <taxon>Agaricomycetes</taxon>
        <taxon>Cantharellales</taxon>
        <taxon>Tulasnellaceae</taxon>
        <taxon>Tulasnella</taxon>
    </lineage>
</organism>
<dbReference type="EMBL" id="KN823452">
    <property type="protein sequence ID" value="KIO16966.1"/>
    <property type="molecule type" value="Genomic_DNA"/>
</dbReference>
<evidence type="ECO:0000313" key="3">
    <source>
        <dbReference type="Proteomes" id="UP000054248"/>
    </source>
</evidence>
<accession>A0A0C3Q2F5</accession>
<name>A0A0C3Q2F5_9AGAM</name>